<dbReference type="PROSITE" id="PS51722">
    <property type="entry name" value="G_TR_2"/>
    <property type="match status" value="1"/>
</dbReference>
<evidence type="ECO:0000259" key="4">
    <source>
        <dbReference type="PROSITE" id="PS51722"/>
    </source>
</evidence>
<feature type="binding site" evidence="3">
    <location>
        <begin position="127"/>
        <end position="130"/>
    </location>
    <ligand>
        <name>GTP</name>
        <dbReference type="ChEBI" id="CHEBI:37565"/>
    </ligand>
</feature>
<dbReference type="PANTHER" id="PTHR42908:SF8">
    <property type="entry name" value="TR-TYPE G DOMAIN-CONTAINING PROTEIN"/>
    <property type="match status" value="1"/>
</dbReference>
<dbReference type="InterPro" id="IPR035651">
    <property type="entry name" value="BipA_V"/>
</dbReference>
<dbReference type="GO" id="GO:0005829">
    <property type="term" value="C:cytosol"/>
    <property type="evidence" value="ECO:0007669"/>
    <property type="project" value="TreeGrafter"/>
</dbReference>
<dbReference type="GO" id="GO:0000049">
    <property type="term" value="F:tRNA binding"/>
    <property type="evidence" value="ECO:0007669"/>
    <property type="project" value="UniProtKB-KW"/>
</dbReference>
<dbReference type="Pfam" id="PF00009">
    <property type="entry name" value="GTP_EFTU"/>
    <property type="match status" value="1"/>
</dbReference>
<dbReference type="InterPro" id="IPR035647">
    <property type="entry name" value="EFG_III/V"/>
</dbReference>
<dbReference type="InterPro" id="IPR009000">
    <property type="entry name" value="Transl_B-barrel_sf"/>
</dbReference>
<evidence type="ECO:0000313" key="5">
    <source>
        <dbReference type="EMBL" id="KKQ21371.1"/>
    </source>
</evidence>
<comment type="similarity">
    <text evidence="3">Belongs to the TRAFAC class translation factor GTPase superfamily. Classic translation factor GTPase family. BipA subfamily.</text>
</comment>
<dbReference type="PRINTS" id="PR00315">
    <property type="entry name" value="ELONGATNFCT"/>
</dbReference>
<keyword evidence="2 3" id="KW-0342">GTP-binding</keyword>
<keyword evidence="3" id="KW-0699">rRNA-binding</keyword>
<dbReference type="InterPro" id="IPR027417">
    <property type="entry name" value="P-loop_NTPase"/>
</dbReference>
<dbReference type="InterPro" id="IPR048876">
    <property type="entry name" value="BipA_C"/>
</dbReference>
<dbReference type="CDD" id="cd03710">
    <property type="entry name" value="BipA_TypA_C"/>
    <property type="match status" value="1"/>
</dbReference>
<dbReference type="InterPro" id="IPR031157">
    <property type="entry name" value="G_TR_CS"/>
</dbReference>
<dbReference type="CDD" id="cd01891">
    <property type="entry name" value="TypA_BipA"/>
    <property type="match status" value="1"/>
</dbReference>
<dbReference type="Gene3D" id="2.40.50.250">
    <property type="entry name" value="bipa protein"/>
    <property type="match status" value="1"/>
</dbReference>
<dbReference type="PATRIC" id="fig|1619010.3.peg.603"/>
<dbReference type="Pfam" id="PF21018">
    <property type="entry name" value="BipA_C"/>
    <property type="match status" value="1"/>
</dbReference>
<dbReference type="GO" id="GO:0043022">
    <property type="term" value="F:ribosome binding"/>
    <property type="evidence" value="ECO:0007669"/>
    <property type="project" value="UniProtKB-UniRule"/>
</dbReference>
<dbReference type="InterPro" id="IPR053905">
    <property type="entry name" value="EF-G-like_DII"/>
</dbReference>
<dbReference type="Pfam" id="PF00679">
    <property type="entry name" value="EFG_C"/>
    <property type="match status" value="1"/>
</dbReference>
<comment type="subcellular location">
    <subcellularLocation>
        <location evidence="3">Cytoplasm</location>
    </subcellularLocation>
    <text evidence="3">Binds to ribosomes.</text>
</comment>
<dbReference type="CDD" id="cd03691">
    <property type="entry name" value="BipA_TypA_II"/>
    <property type="match status" value="1"/>
</dbReference>
<keyword evidence="3" id="KW-0694">RNA-binding</keyword>
<feature type="domain" description="Tr-type G" evidence="4">
    <location>
        <begin position="1"/>
        <end position="198"/>
    </location>
</feature>
<proteinExistence type="inferred from homology"/>
<keyword evidence="3" id="KW-0378">Hydrolase</keyword>
<evidence type="ECO:0000313" key="6">
    <source>
        <dbReference type="Proteomes" id="UP000034044"/>
    </source>
</evidence>
<reference evidence="5 6" key="1">
    <citation type="journal article" date="2015" name="Nature">
        <title>rRNA introns, odd ribosomes, and small enigmatic genomes across a large radiation of phyla.</title>
        <authorList>
            <person name="Brown C.T."/>
            <person name="Hug L.A."/>
            <person name="Thomas B.C."/>
            <person name="Sharon I."/>
            <person name="Castelle C.J."/>
            <person name="Singh A."/>
            <person name="Wilkins M.J."/>
            <person name="Williams K.H."/>
            <person name="Banfield J.F."/>
        </authorList>
    </citation>
    <scope>NUCLEOTIDE SEQUENCE [LARGE SCALE GENOMIC DNA]</scope>
</reference>
<dbReference type="Gene3D" id="2.40.30.10">
    <property type="entry name" value="Translation factors"/>
    <property type="match status" value="1"/>
</dbReference>
<comment type="catalytic activity">
    <reaction evidence="3">
        <text>GTP + H2O = GDP + phosphate + H(+)</text>
        <dbReference type="Rhea" id="RHEA:19669"/>
        <dbReference type="ChEBI" id="CHEBI:15377"/>
        <dbReference type="ChEBI" id="CHEBI:15378"/>
        <dbReference type="ChEBI" id="CHEBI:37565"/>
        <dbReference type="ChEBI" id="CHEBI:43474"/>
        <dbReference type="ChEBI" id="CHEBI:58189"/>
    </reaction>
</comment>
<gene>
    <name evidence="3" type="primary">bipA</name>
    <name evidence="5" type="ORF">US36_C0021G0008</name>
</gene>
<dbReference type="AlphaFoldDB" id="A0A0G0IZI8"/>
<dbReference type="Gene3D" id="3.40.50.300">
    <property type="entry name" value="P-loop containing nucleotide triphosphate hydrolases"/>
    <property type="match status" value="1"/>
</dbReference>
<keyword evidence="3" id="KW-0690">Ribosome biogenesis</keyword>
<evidence type="ECO:0000256" key="1">
    <source>
        <dbReference type="ARBA" id="ARBA00022741"/>
    </source>
</evidence>
<evidence type="ECO:0000256" key="2">
    <source>
        <dbReference type="ARBA" id="ARBA00023134"/>
    </source>
</evidence>
<dbReference type="Pfam" id="PF14492">
    <property type="entry name" value="EFG_III"/>
    <property type="match status" value="1"/>
</dbReference>
<dbReference type="PROSITE" id="PS00301">
    <property type="entry name" value="G_TR_1"/>
    <property type="match status" value="1"/>
</dbReference>
<keyword evidence="3" id="KW-0963">Cytoplasm</keyword>
<dbReference type="GO" id="GO:0019843">
    <property type="term" value="F:rRNA binding"/>
    <property type="evidence" value="ECO:0007669"/>
    <property type="project" value="UniProtKB-KW"/>
</dbReference>
<dbReference type="Pfam" id="PF22042">
    <property type="entry name" value="EF-G_D2"/>
    <property type="match status" value="1"/>
</dbReference>
<dbReference type="InterPro" id="IPR000795">
    <property type="entry name" value="T_Tr_GTP-bd_dom"/>
</dbReference>
<dbReference type="FunFam" id="2.40.30.10:FF:000016">
    <property type="entry name" value="GTP-binding protein TypA"/>
    <property type="match status" value="1"/>
</dbReference>
<comment type="subunit">
    <text evidence="3">Monomer.</text>
</comment>
<dbReference type="HAMAP" id="MF_00849">
    <property type="entry name" value="BipA"/>
    <property type="match status" value="1"/>
</dbReference>
<dbReference type="GO" id="GO:0003924">
    <property type="term" value="F:GTPase activity"/>
    <property type="evidence" value="ECO:0007669"/>
    <property type="project" value="UniProtKB-UniRule"/>
</dbReference>
<dbReference type="EMBL" id="LBSR01000021">
    <property type="protein sequence ID" value="KKQ21371.1"/>
    <property type="molecule type" value="Genomic_DNA"/>
</dbReference>
<dbReference type="FunFam" id="3.30.70.870:FF:000003">
    <property type="entry name" value="GTP-binding protein TypA"/>
    <property type="match status" value="1"/>
</dbReference>
<feature type="binding site" evidence="3">
    <location>
        <begin position="13"/>
        <end position="18"/>
    </location>
    <ligand>
        <name>GTP</name>
        <dbReference type="ChEBI" id="CHEBI:37565"/>
    </ligand>
</feature>
<keyword evidence="1 3" id="KW-0547">Nucleotide-binding</keyword>
<dbReference type="Gene3D" id="3.30.70.240">
    <property type="match status" value="1"/>
</dbReference>
<dbReference type="InterPro" id="IPR047042">
    <property type="entry name" value="BipA_II"/>
</dbReference>
<dbReference type="SUPFAM" id="SSF54980">
    <property type="entry name" value="EF-G C-terminal domain-like"/>
    <property type="match status" value="2"/>
</dbReference>
<dbReference type="NCBIfam" id="TIGR00231">
    <property type="entry name" value="small_GTP"/>
    <property type="match status" value="1"/>
</dbReference>
<dbReference type="InterPro" id="IPR006298">
    <property type="entry name" value="BipA"/>
</dbReference>
<dbReference type="PANTHER" id="PTHR42908">
    <property type="entry name" value="TRANSLATION ELONGATION FACTOR-RELATED"/>
    <property type="match status" value="1"/>
</dbReference>
<dbReference type="InterPro" id="IPR041095">
    <property type="entry name" value="EFG_II"/>
</dbReference>
<comment type="caution">
    <text evidence="5">The sequence shown here is derived from an EMBL/GenBank/DDBJ whole genome shotgun (WGS) entry which is preliminary data.</text>
</comment>
<dbReference type="NCBIfam" id="TIGR01394">
    <property type="entry name" value="TypA_BipA"/>
    <property type="match status" value="1"/>
</dbReference>
<dbReference type="InterPro" id="IPR042116">
    <property type="entry name" value="TypA/BipA_C"/>
</dbReference>
<accession>A0A0G0IZI8</accession>
<organism evidence="5 6">
    <name type="scientific">Candidatus Wolfebacteria bacterium GW2011_GWC1_37_10</name>
    <dbReference type="NCBI Taxonomy" id="1619010"/>
    <lineage>
        <taxon>Bacteria</taxon>
        <taxon>Candidatus Wolfeibacteriota</taxon>
    </lineage>
</organism>
<name>A0A0G0IZI8_9BACT</name>
<evidence type="ECO:0000256" key="3">
    <source>
        <dbReference type="HAMAP-Rule" id="MF_00849"/>
    </source>
</evidence>
<keyword evidence="3" id="KW-0820">tRNA-binding</keyword>
<sequence length="604" mass="67381">MQIRNIAIIAHVDHGKTTLVDALLKQSDNFKLKSDEVNNLIMDSNELEKERGITIFSKNAAIKHGDFKINIVDTPGHADFGGEVERIMRMVDGVLLLVDAKEGPMPQTKFVLRKAIQAGHKIILVINKIDKTDARPQWALNQTFDLFIELGANDEQINFPIIYASAVAGKAGLDTDLAKMKNIEPLFGKIIEYLPEPKIEENKPLQFLTVNLAYDNYKGKIAVGRIYSGVLKKGMMVSHINREGIIKKLQLTSVMGFNGLNRIDIDEAFAGDIVAVAGISDISIGETISDKDNPEALPTIAIDEPTIKMTFGVNTSPFTGREGEYSTSRNLKERLEHELETDVALKVTPTESADRWVVAGRGELHLAILIEKMRREGYEVEVSKPQVIFKEVEGKLKEPMELVSIEVPEKFSGTVIEMMGKRLGQMKDMKVDREEAYMDFVIPTRGLIGIRNEFLMSTKGLGIMNSIFLGYEEYKGEFSSISHGSLIASESGLSNSYGLINAQSRGQLFIGPGIDVYKGMVVGQNAKAEDLMVNICKTKELTNFRTKNFGVQEQLEVPLQMTLENALDYIGEDELVEATPKNIRIRKSILKEGDRKKIKRQDKK</sequence>
<dbReference type="FunFam" id="3.40.50.300:FF:000055">
    <property type="entry name" value="GTP-binding protein TypA"/>
    <property type="match status" value="1"/>
</dbReference>
<dbReference type="InterPro" id="IPR047041">
    <property type="entry name" value="BipA_GTP-bd_dom"/>
</dbReference>
<dbReference type="SUPFAM" id="SSF52540">
    <property type="entry name" value="P-loop containing nucleoside triphosphate hydrolases"/>
    <property type="match status" value="1"/>
</dbReference>
<dbReference type="GO" id="GO:1990904">
    <property type="term" value="C:ribonucleoprotein complex"/>
    <property type="evidence" value="ECO:0007669"/>
    <property type="project" value="TreeGrafter"/>
</dbReference>
<dbReference type="GO" id="GO:0000027">
    <property type="term" value="P:ribosomal large subunit assembly"/>
    <property type="evidence" value="ECO:0007669"/>
    <property type="project" value="UniProtKB-UniRule"/>
</dbReference>
<comment type="function">
    <text evidence="3">A 50S ribosomal subunit assembly protein with GTPase activity, required for 50S subunit assembly at low temperatures, may also play a role in translation. Binds GTP and analogs. Binds the 70S ribosome between the 30S and 50S subunits, in a similar position as ribosome-bound EF-G; it contacts a number of ribosomal proteins, both rRNAs and the A-site tRNA.</text>
</comment>
<dbReference type="Proteomes" id="UP000034044">
    <property type="component" value="Unassembled WGS sequence"/>
</dbReference>
<protein>
    <recommendedName>
        <fullName evidence="3">Large ribosomal subunit assembly factor BipA</fullName>
        <ecNumber evidence="3">3.6.5.-</ecNumber>
    </recommendedName>
    <alternativeName>
        <fullName evidence="3">GTP-binding protein BipA</fullName>
    </alternativeName>
</protein>
<dbReference type="CDD" id="cd16263">
    <property type="entry name" value="BipA_III"/>
    <property type="match status" value="1"/>
</dbReference>
<dbReference type="EC" id="3.6.5.-" evidence="3"/>
<dbReference type="InterPro" id="IPR000640">
    <property type="entry name" value="EFG_V-like"/>
</dbReference>
<dbReference type="SUPFAM" id="SSF50447">
    <property type="entry name" value="Translation proteins"/>
    <property type="match status" value="1"/>
</dbReference>
<dbReference type="InterPro" id="IPR005225">
    <property type="entry name" value="Small_GTP-bd"/>
</dbReference>
<dbReference type="GO" id="GO:0005525">
    <property type="term" value="F:GTP binding"/>
    <property type="evidence" value="ECO:0007669"/>
    <property type="project" value="UniProtKB-UniRule"/>
</dbReference>
<dbReference type="Gene3D" id="3.30.70.870">
    <property type="entry name" value="Elongation Factor G (Translational Gtpase), domain 3"/>
    <property type="match status" value="1"/>
</dbReference>
<dbReference type="FunFam" id="3.30.70.240:FF:000002">
    <property type="entry name" value="GTP-binding protein TypA"/>
    <property type="match status" value="1"/>
</dbReference>
<dbReference type="InterPro" id="IPR047043">
    <property type="entry name" value="BipA_III"/>
</dbReference>